<dbReference type="CDD" id="cd16914">
    <property type="entry name" value="EcfT"/>
    <property type="match status" value="1"/>
</dbReference>
<evidence type="ECO:0000313" key="6">
    <source>
        <dbReference type="EMBL" id="GGG00023.1"/>
    </source>
</evidence>
<evidence type="ECO:0000256" key="5">
    <source>
        <dbReference type="SAM" id="Phobius"/>
    </source>
</evidence>
<dbReference type="Pfam" id="PF02361">
    <property type="entry name" value="CbiQ"/>
    <property type="match status" value="1"/>
</dbReference>
<name>A0A917CXD0_9BACL</name>
<feature type="transmembrane region" description="Helical" evidence="5">
    <location>
        <begin position="98"/>
        <end position="115"/>
    </location>
</feature>
<gene>
    <name evidence="6" type="ORF">GCM10010912_51080</name>
</gene>
<dbReference type="AlphaFoldDB" id="A0A917CXD0"/>
<proteinExistence type="predicted"/>
<accession>A0A917CXD0</accession>
<dbReference type="GO" id="GO:0005886">
    <property type="term" value="C:plasma membrane"/>
    <property type="evidence" value="ECO:0007669"/>
    <property type="project" value="TreeGrafter"/>
</dbReference>
<evidence type="ECO:0000256" key="2">
    <source>
        <dbReference type="ARBA" id="ARBA00022692"/>
    </source>
</evidence>
<feature type="transmembrane region" description="Helical" evidence="5">
    <location>
        <begin position="135"/>
        <end position="153"/>
    </location>
</feature>
<comment type="subcellular location">
    <subcellularLocation>
        <location evidence="1">Membrane</location>
        <topology evidence="1">Multi-pass membrane protein</topology>
    </subcellularLocation>
</comment>
<evidence type="ECO:0000313" key="7">
    <source>
        <dbReference type="Proteomes" id="UP000637643"/>
    </source>
</evidence>
<evidence type="ECO:0000256" key="1">
    <source>
        <dbReference type="ARBA" id="ARBA00004141"/>
    </source>
</evidence>
<keyword evidence="4 5" id="KW-0472">Membrane</keyword>
<keyword evidence="7" id="KW-1185">Reference proteome</keyword>
<dbReference type="PANTHER" id="PTHR33514:SF13">
    <property type="entry name" value="PROTEIN ABCI12, CHLOROPLASTIC"/>
    <property type="match status" value="1"/>
</dbReference>
<evidence type="ECO:0000256" key="3">
    <source>
        <dbReference type="ARBA" id="ARBA00022989"/>
    </source>
</evidence>
<dbReference type="PANTHER" id="PTHR33514">
    <property type="entry name" value="PROTEIN ABCI12, CHLOROPLASTIC"/>
    <property type="match status" value="1"/>
</dbReference>
<dbReference type="EMBL" id="BMKR01000029">
    <property type="protein sequence ID" value="GGG00023.1"/>
    <property type="molecule type" value="Genomic_DNA"/>
</dbReference>
<feature type="transmembrane region" description="Helical" evidence="5">
    <location>
        <begin position="26"/>
        <end position="46"/>
    </location>
</feature>
<keyword evidence="2 5" id="KW-0812">Transmembrane</keyword>
<protein>
    <submittedName>
        <fullName evidence="6">Cobalt transporter CbiQ</fullName>
    </submittedName>
</protein>
<reference evidence="6" key="1">
    <citation type="journal article" date="2014" name="Int. J. Syst. Evol. Microbiol.">
        <title>Complete genome sequence of Corynebacterium casei LMG S-19264T (=DSM 44701T), isolated from a smear-ripened cheese.</title>
        <authorList>
            <consortium name="US DOE Joint Genome Institute (JGI-PGF)"/>
            <person name="Walter F."/>
            <person name="Albersmeier A."/>
            <person name="Kalinowski J."/>
            <person name="Ruckert C."/>
        </authorList>
    </citation>
    <scope>NUCLEOTIDE SEQUENCE</scope>
    <source>
        <strain evidence="6">CGMCC 1.16134</strain>
    </source>
</reference>
<reference evidence="6" key="2">
    <citation type="submission" date="2020-09" db="EMBL/GenBank/DDBJ databases">
        <authorList>
            <person name="Sun Q."/>
            <person name="Zhou Y."/>
        </authorList>
    </citation>
    <scope>NUCLEOTIDE SEQUENCE</scope>
    <source>
        <strain evidence="6">CGMCC 1.16134</strain>
    </source>
</reference>
<sequence length="248" mass="27702">MTDNIIWGQYINSGSIVHRLDPRTKLLSVLAFTLCCLILKTFGGYVAATVLVGGQLLLSRVPVRKFFRGIKPILLILTFTFVYHLLVTQEGIESGVFVVWRILLLVSLASVLTLTTKPLDLAKGLEQLFKPLSNWGVPVEALALMLMIAIRFIPTITQELDRIILAQKARGYDIKSAKGHRQVFAYLLLVVPLLITTIQRAEQLAMTIDARAYGNGKGRTSYRVLRFSRIDYVAGGLILAFILLILYL</sequence>
<feature type="transmembrane region" description="Helical" evidence="5">
    <location>
        <begin position="230"/>
        <end position="247"/>
    </location>
</feature>
<dbReference type="Proteomes" id="UP000637643">
    <property type="component" value="Unassembled WGS sequence"/>
</dbReference>
<feature type="transmembrane region" description="Helical" evidence="5">
    <location>
        <begin position="66"/>
        <end position="86"/>
    </location>
</feature>
<organism evidence="6 7">
    <name type="scientific">Paenibacillus albidus</name>
    <dbReference type="NCBI Taxonomy" id="2041023"/>
    <lineage>
        <taxon>Bacteria</taxon>
        <taxon>Bacillati</taxon>
        <taxon>Bacillota</taxon>
        <taxon>Bacilli</taxon>
        <taxon>Bacillales</taxon>
        <taxon>Paenibacillaceae</taxon>
        <taxon>Paenibacillus</taxon>
    </lineage>
</organism>
<comment type="caution">
    <text evidence="6">The sequence shown here is derived from an EMBL/GenBank/DDBJ whole genome shotgun (WGS) entry which is preliminary data.</text>
</comment>
<dbReference type="RefSeq" id="WP_189029898.1">
    <property type="nucleotide sequence ID" value="NZ_BMKR01000029.1"/>
</dbReference>
<keyword evidence="3 5" id="KW-1133">Transmembrane helix</keyword>
<dbReference type="InterPro" id="IPR003339">
    <property type="entry name" value="ABC/ECF_trnsptr_transmembrane"/>
</dbReference>
<evidence type="ECO:0000256" key="4">
    <source>
        <dbReference type="ARBA" id="ARBA00023136"/>
    </source>
</evidence>